<gene>
    <name evidence="4" type="ORF">CTAYLR_006208</name>
</gene>
<feature type="compositionally biased region" description="Basic and acidic residues" evidence="2">
    <location>
        <begin position="203"/>
        <end position="216"/>
    </location>
</feature>
<name>A0AAD7XI45_9STRA</name>
<dbReference type="Gene3D" id="3.30.70.330">
    <property type="match status" value="1"/>
</dbReference>
<dbReference type="EMBL" id="JAQMWT010000575">
    <property type="protein sequence ID" value="KAJ8599251.1"/>
    <property type="molecule type" value="Genomic_DNA"/>
</dbReference>
<feature type="domain" description="RRM" evidence="3">
    <location>
        <begin position="285"/>
        <end position="371"/>
    </location>
</feature>
<reference evidence="4" key="1">
    <citation type="submission" date="2023-01" db="EMBL/GenBank/DDBJ databases">
        <title>Metagenome sequencing of chrysophaentin producing Chrysophaeum taylorii.</title>
        <authorList>
            <person name="Davison J."/>
            <person name="Bewley C."/>
        </authorList>
    </citation>
    <scope>NUCLEOTIDE SEQUENCE</scope>
    <source>
        <strain evidence="4">NIES-1699</strain>
    </source>
</reference>
<feature type="region of interest" description="Disordered" evidence="2">
    <location>
        <begin position="199"/>
        <end position="260"/>
    </location>
</feature>
<dbReference type="CDD" id="cd00590">
    <property type="entry name" value="RRM_SF"/>
    <property type="match status" value="1"/>
</dbReference>
<sequence length="400" mass="43964">MLVALMVLGSVRGDEYYYGPMCEEEAVLREFVVEKEECAAAEVVVEDDAFGAFRAAAVSAAGVEKATALAIVLLVIEHGAAPFDDPEVVALCRSLDRPSRESLLASLEDYFGDFYESASLELGALRYALEDEPEEEEEDELWIDIFFFLIVFGVACALSAAVRRLSRLSKPKKKKRQKLKKKKTPKLLLIVEEEESSDDELEEVVREPSPEPDPKPNKRKQPKKETKPSPKPPAPPKPRRRPSPVVRLPQRPQEASKQPVVGSLVDCRSFAEALAPTKKHQQVVASVKVVPLPPRVRDRDLENRFARYGGVVGARVFGDADPPHGYVDFSCRADAVAAAFDAHGRALFSTTTTTTASGDDGRVACIVRERALSDSDLNQRRPLAFHLSTPTSSSPLINGS</sequence>
<evidence type="ECO:0000313" key="4">
    <source>
        <dbReference type="EMBL" id="KAJ8599251.1"/>
    </source>
</evidence>
<proteinExistence type="predicted"/>
<dbReference type="AlphaFoldDB" id="A0AAD7XI45"/>
<feature type="compositionally biased region" description="Low complexity" evidence="2">
    <location>
        <begin position="243"/>
        <end position="252"/>
    </location>
</feature>
<keyword evidence="1" id="KW-0694">RNA-binding</keyword>
<dbReference type="GO" id="GO:0003723">
    <property type="term" value="F:RNA binding"/>
    <property type="evidence" value="ECO:0007669"/>
    <property type="project" value="UniProtKB-UniRule"/>
</dbReference>
<dbReference type="PROSITE" id="PS50102">
    <property type="entry name" value="RRM"/>
    <property type="match status" value="1"/>
</dbReference>
<dbReference type="InterPro" id="IPR000504">
    <property type="entry name" value="RRM_dom"/>
</dbReference>
<evidence type="ECO:0000256" key="2">
    <source>
        <dbReference type="SAM" id="MobiDB-lite"/>
    </source>
</evidence>
<dbReference type="Proteomes" id="UP001230188">
    <property type="component" value="Unassembled WGS sequence"/>
</dbReference>
<protein>
    <recommendedName>
        <fullName evidence="3">RRM domain-containing protein</fullName>
    </recommendedName>
</protein>
<keyword evidence="5" id="KW-1185">Reference proteome</keyword>
<accession>A0AAD7XI45</accession>
<dbReference type="SUPFAM" id="SSF54928">
    <property type="entry name" value="RNA-binding domain, RBD"/>
    <property type="match status" value="1"/>
</dbReference>
<comment type="caution">
    <text evidence="4">The sequence shown here is derived from an EMBL/GenBank/DDBJ whole genome shotgun (WGS) entry which is preliminary data.</text>
</comment>
<evidence type="ECO:0000259" key="3">
    <source>
        <dbReference type="PROSITE" id="PS50102"/>
    </source>
</evidence>
<dbReference type="InterPro" id="IPR035979">
    <property type="entry name" value="RBD_domain_sf"/>
</dbReference>
<dbReference type="InterPro" id="IPR012677">
    <property type="entry name" value="Nucleotide-bd_a/b_plait_sf"/>
</dbReference>
<organism evidence="4 5">
    <name type="scientific">Chrysophaeum taylorii</name>
    <dbReference type="NCBI Taxonomy" id="2483200"/>
    <lineage>
        <taxon>Eukaryota</taxon>
        <taxon>Sar</taxon>
        <taxon>Stramenopiles</taxon>
        <taxon>Ochrophyta</taxon>
        <taxon>Pelagophyceae</taxon>
        <taxon>Pelagomonadales</taxon>
        <taxon>Pelagomonadaceae</taxon>
        <taxon>Chrysophaeum</taxon>
    </lineage>
</organism>
<evidence type="ECO:0000313" key="5">
    <source>
        <dbReference type="Proteomes" id="UP001230188"/>
    </source>
</evidence>
<dbReference type="Pfam" id="PF00076">
    <property type="entry name" value="RRM_1"/>
    <property type="match status" value="1"/>
</dbReference>
<evidence type="ECO:0000256" key="1">
    <source>
        <dbReference type="PROSITE-ProRule" id="PRU00176"/>
    </source>
</evidence>